<protein>
    <recommendedName>
        <fullName evidence="4">Secreted protein</fullName>
    </recommendedName>
</protein>
<dbReference type="RefSeq" id="WP_131763907.1">
    <property type="nucleotide sequence ID" value="NZ_CAACUY010000433.1"/>
</dbReference>
<sequence length="70" mass="6986">MSPILVLLSSPVAALVILMLMAKLETALLSGPPPAPRPAARPSAASVPDGPVLSIAEPPPAEPAELRSAA</sequence>
<evidence type="ECO:0008006" key="4">
    <source>
        <dbReference type="Google" id="ProtNLM"/>
    </source>
</evidence>
<accession>A0ABW2XWM7</accession>
<evidence type="ECO:0000313" key="2">
    <source>
        <dbReference type="EMBL" id="MFD0690648.1"/>
    </source>
</evidence>
<name>A0ABW2XWM7_9ACTN</name>
<evidence type="ECO:0000256" key="1">
    <source>
        <dbReference type="SAM" id="MobiDB-lite"/>
    </source>
</evidence>
<dbReference type="Proteomes" id="UP001597063">
    <property type="component" value="Unassembled WGS sequence"/>
</dbReference>
<comment type="caution">
    <text evidence="2">The sequence shown here is derived from an EMBL/GenBank/DDBJ whole genome shotgun (WGS) entry which is preliminary data.</text>
</comment>
<evidence type="ECO:0000313" key="3">
    <source>
        <dbReference type="Proteomes" id="UP001597063"/>
    </source>
</evidence>
<reference evidence="3" key="1">
    <citation type="journal article" date="2019" name="Int. J. Syst. Evol. Microbiol.">
        <title>The Global Catalogue of Microorganisms (GCM) 10K type strain sequencing project: providing services to taxonomists for standard genome sequencing and annotation.</title>
        <authorList>
            <consortium name="The Broad Institute Genomics Platform"/>
            <consortium name="The Broad Institute Genome Sequencing Center for Infectious Disease"/>
            <person name="Wu L."/>
            <person name="Ma J."/>
        </authorList>
    </citation>
    <scope>NUCLEOTIDE SEQUENCE [LARGE SCALE GENOMIC DNA]</scope>
    <source>
        <strain evidence="3">JCM 9371</strain>
    </source>
</reference>
<gene>
    <name evidence="2" type="ORF">ACFQZM_39595</name>
</gene>
<organism evidence="2 3">
    <name type="scientific">Actinomadura fibrosa</name>
    <dbReference type="NCBI Taxonomy" id="111802"/>
    <lineage>
        <taxon>Bacteria</taxon>
        <taxon>Bacillati</taxon>
        <taxon>Actinomycetota</taxon>
        <taxon>Actinomycetes</taxon>
        <taxon>Streptosporangiales</taxon>
        <taxon>Thermomonosporaceae</taxon>
        <taxon>Actinomadura</taxon>
    </lineage>
</organism>
<feature type="region of interest" description="Disordered" evidence="1">
    <location>
        <begin position="30"/>
        <end position="70"/>
    </location>
</feature>
<dbReference type="EMBL" id="JBHTGP010000018">
    <property type="protein sequence ID" value="MFD0690648.1"/>
    <property type="molecule type" value="Genomic_DNA"/>
</dbReference>
<proteinExistence type="predicted"/>
<keyword evidence="3" id="KW-1185">Reference proteome</keyword>